<dbReference type="FunFam" id="3.80.10.10:FF:000882">
    <property type="entry name" value="Tubulin-folding cofactor E"/>
    <property type="match status" value="1"/>
</dbReference>
<dbReference type="SUPFAM" id="SSF52047">
    <property type="entry name" value="RNI-like"/>
    <property type="match status" value="1"/>
</dbReference>
<protein>
    <submittedName>
        <fullName evidence="5">Tubulin-folding cofactor E</fullName>
    </submittedName>
</protein>
<evidence type="ECO:0000256" key="3">
    <source>
        <dbReference type="ARBA" id="ARBA00022614"/>
    </source>
</evidence>
<dbReference type="PANTHER" id="PTHR22710:SF2">
    <property type="entry name" value="X-RAY RADIATION RESISTANCE-ASSOCIATED PROTEIN 1"/>
    <property type="match status" value="1"/>
</dbReference>
<dbReference type="InterPro" id="IPR044079">
    <property type="entry name" value="Ubl_TBCE"/>
</dbReference>
<evidence type="ECO:0000256" key="2">
    <source>
        <dbReference type="ARBA" id="ARBA00022490"/>
    </source>
</evidence>
<reference evidence="5" key="2">
    <citation type="submission" date="2023-05" db="EMBL/GenBank/DDBJ databases">
        <authorList>
            <person name="Schelkunov M.I."/>
        </authorList>
    </citation>
    <scope>NUCLEOTIDE SEQUENCE</scope>
    <source>
        <strain evidence="5">Hsosn_3</strain>
        <tissue evidence="5">Leaf</tissue>
    </source>
</reference>
<dbReference type="AlphaFoldDB" id="A0AAD8IG38"/>
<dbReference type="Pfam" id="PF14580">
    <property type="entry name" value="LRR_9"/>
    <property type="match status" value="1"/>
</dbReference>
<dbReference type="Gene3D" id="3.10.20.90">
    <property type="entry name" value="Phosphatidylinositol 3-kinase Catalytic Subunit, Chain A, domain 1"/>
    <property type="match status" value="1"/>
</dbReference>
<accession>A0AAD8IG38</accession>
<sequence length="450" mass="49912">MVKALQLRYRSVSTKQEEDEMYVLSTSNRRVSVELLGKDKIQDKLNRFEDLRSASLFYLGVSSCGQLGATVPNLKELDLTGNLLSEWEDVGTICNELPALVALNLSSNKMSHHVVGLQLKSIKILVLNNTGLNWSQVELLKDSLPVIEELHLMGNKVRNIQPTSSTVVQGFKYLRLLNLEDNCLADWNEVLKLSELPSLEQLHLNKNCLNCIRYPDNDAIQKLTSGCKSFEDNIVPFPNLCCLLLGGNKIGDLASVDSLNSFPKLTDIRLSENPVTDPGKGGIARFVLIARLAKVHILNGSEISPRERKDSEIRYVRSVMSKLQGNQEEIKQLHPRFSELKIYHGIEDERPSSRAAGPQKMASGLISITLKCVGPSIGEKPPMTKKLPASTTVGKLKNLCGSFFKFKSIRPILFLQEEGSPLPSLLDDDMASLIDAGVCNDCTILIDEEN</sequence>
<organism evidence="5 6">
    <name type="scientific">Heracleum sosnowskyi</name>
    <dbReference type="NCBI Taxonomy" id="360622"/>
    <lineage>
        <taxon>Eukaryota</taxon>
        <taxon>Viridiplantae</taxon>
        <taxon>Streptophyta</taxon>
        <taxon>Embryophyta</taxon>
        <taxon>Tracheophyta</taxon>
        <taxon>Spermatophyta</taxon>
        <taxon>Magnoliopsida</taxon>
        <taxon>eudicotyledons</taxon>
        <taxon>Gunneridae</taxon>
        <taxon>Pentapetalae</taxon>
        <taxon>asterids</taxon>
        <taxon>campanulids</taxon>
        <taxon>Apiales</taxon>
        <taxon>Apiaceae</taxon>
        <taxon>Apioideae</taxon>
        <taxon>apioid superclade</taxon>
        <taxon>Tordylieae</taxon>
        <taxon>Tordyliinae</taxon>
        <taxon>Heracleum</taxon>
    </lineage>
</organism>
<evidence type="ECO:0000256" key="1">
    <source>
        <dbReference type="ARBA" id="ARBA00004496"/>
    </source>
</evidence>
<dbReference type="GO" id="GO:0005737">
    <property type="term" value="C:cytoplasm"/>
    <property type="evidence" value="ECO:0007669"/>
    <property type="project" value="UniProtKB-SubCell"/>
</dbReference>
<keyword evidence="4" id="KW-0677">Repeat</keyword>
<dbReference type="GO" id="GO:0005634">
    <property type="term" value="C:nucleus"/>
    <property type="evidence" value="ECO:0007669"/>
    <property type="project" value="TreeGrafter"/>
</dbReference>
<dbReference type="InterPro" id="IPR029071">
    <property type="entry name" value="Ubiquitin-like_domsf"/>
</dbReference>
<dbReference type="PROSITE" id="PS51450">
    <property type="entry name" value="LRR"/>
    <property type="match status" value="2"/>
</dbReference>
<dbReference type="PANTHER" id="PTHR22710">
    <property type="entry name" value="X-RAY RADIATION RESISTANCE ASSOCIATED PROTEIN 1 XRRA1"/>
    <property type="match status" value="1"/>
</dbReference>
<name>A0AAD8IG38_9APIA</name>
<dbReference type="Proteomes" id="UP001237642">
    <property type="component" value="Unassembled WGS sequence"/>
</dbReference>
<evidence type="ECO:0000313" key="6">
    <source>
        <dbReference type="Proteomes" id="UP001237642"/>
    </source>
</evidence>
<dbReference type="Gene3D" id="3.80.10.10">
    <property type="entry name" value="Ribonuclease Inhibitor"/>
    <property type="match status" value="3"/>
</dbReference>
<keyword evidence="3" id="KW-0433">Leucine-rich repeat</keyword>
<gene>
    <name evidence="5" type="ORF">POM88_022064</name>
</gene>
<dbReference type="FunFam" id="3.10.20.90:FF:000187">
    <property type="entry name" value="Tubulin-folding cofactor E"/>
    <property type="match status" value="1"/>
</dbReference>
<evidence type="ECO:0000256" key="4">
    <source>
        <dbReference type="ARBA" id="ARBA00022737"/>
    </source>
</evidence>
<dbReference type="InterPro" id="IPR001611">
    <property type="entry name" value="Leu-rich_rpt"/>
</dbReference>
<proteinExistence type="predicted"/>
<keyword evidence="6" id="KW-1185">Reference proteome</keyword>
<comment type="caution">
    <text evidence="5">The sequence shown here is derived from an EMBL/GenBank/DDBJ whole genome shotgun (WGS) entry which is preliminary data.</text>
</comment>
<reference evidence="5" key="1">
    <citation type="submission" date="2023-02" db="EMBL/GenBank/DDBJ databases">
        <title>Genome of toxic invasive species Heracleum sosnowskyi carries increased number of genes despite the absence of recent whole-genome duplications.</title>
        <authorList>
            <person name="Schelkunov M."/>
            <person name="Shtratnikova V."/>
            <person name="Makarenko M."/>
            <person name="Klepikova A."/>
            <person name="Omelchenko D."/>
            <person name="Novikova G."/>
            <person name="Obukhova E."/>
            <person name="Bogdanov V."/>
            <person name="Penin A."/>
            <person name="Logacheva M."/>
        </authorList>
    </citation>
    <scope>NUCLEOTIDE SEQUENCE</scope>
    <source>
        <strain evidence="5">Hsosn_3</strain>
        <tissue evidence="5">Leaf</tissue>
    </source>
</reference>
<dbReference type="EMBL" id="JAUIZM010000005">
    <property type="protein sequence ID" value="KAK1384329.1"/>
    <property type="molecule type" value="Genomic_DNA"/>
</dbReference>
<keyword evidence="2" id="KW-0963">Cytoplasm</keyword>
<evidence type="ECO:0000313" key="5">
    <source>
        <dbReference type="EMBL" id="KAK1384329.1"/>
    </source>
</evidence>
<dbReference type="CDD" id="cd17044">
    <property type="entry name" value="Ubl_TBCE"/>
    <property type="match status" value="1"/>
</dbReference>
<dbReference type="SUPFAM" id="SSF54236">
    <property type="entry name" value="Ubiquitin-like"/>
    <property type="match status" value="1"/>
</dbReference>
<dbReference type="InterPro" id="IPR032675">
    <property type="entry name" value="LRR_dom_sf"/>
</dbReference>
<comment type="subcellular location">
    <subcellularLocation>
        <location evidence="1">Cytoplasm</location>
    </subcellularLocation>
</comment>